<evidence type="ECO:0000259" key="1">
    <source>
        <dbReference type="PROSITE" id="PS51384"/>
    </source>
</evidence>
<dbReference type="Pfam" id="PF04954">
    <property type="entry name" value="SIP"/>
    <property type="match status" value="1"/>
</dbReference>
<feature type="domain" description="FAD-binding FR-type" evidence="1">
    <location>
        <begin position="12"/>
        <end position="143"/>
    </location>
</feature>
<organism evidence="2 3">
    <name type="scientific">Sediminihabitans luteus</name>
    <dbReference type="NCBI Taxonomy" id="1138585"/>
    <lineage>
        <taxon>Bacteria</taxon>
        <taxon>Bacillati</taxon>
        <taxon>Actinomycetota</taxon>
        <taxon>Actinomycetes</taxon>
        <taxon>Micrococcales</taxon>
        <taxon>Cellulomonadaceae</taxon>
        <taxon>Sediminihabitans</taxon>
    </lineage>
</organism>
<dbReference type="OrthoDB" id="3291337at2"/>
<evidence type="ECO:0000313" key="3">
    <source>
        <dbReference type="Proteomes" id="UP000231693"/>
    </source>
</evidence>
<dbReference type="InterPro" id="IPR007037">
    <property type="entry name" value="SIP_rossman_dom"/>
</dbReference>
<dbReference type="RefSeq" id="WP_100422577.1">
    <property type="nucleotide sequence ID" value="NZ_BOOX01000002.1"/>
</dbReference>
<reference evidence="2 3" key="1">
    <citation type="submission" date="2017-11" db="EMBL/GenBank/DDBJ databases">
        <title>Genomic Encyclopedia of Archaeal and Bacterial Type Strains, Phase II (KMG-II): From Individual Species to Whole Genera.</title>
        <authorList>
            <person name="Goeker M."/>
        </authorList>
    </citation>
    <scope>NUCLEOTIDE SEQUENCE [LARGE SCALE GENOMIC DNA]</scope>
    <source>
        <strain evidence="2 3">DSM 25478</strain>
    </source>
</reference>
<dbReference type="EMBL" id="PGFE01000002">
    <property type="protein sequence ID" value="PJJ73883.1"/>
    <property type="molecule type" value="Genomic_DNA"/>
</dbReference>
<proteinExistence type="predicted"/>
<protein>
    <submittedName>
        <fullName evidence="2">NADPH-dependent ferric siderophore reductase</fullName>
    </submittedName>
</protein>
<dbReference type="Gene3D" id="3.40.50.80">
    <property type="entry name" value="Nucleotide-binding domain of ferredoxin-NADP reductase (FNR) module"/>
    <property type="match status" value="1"/>
</dbReference>
<dbReference type="InterPro" id="IPR039374">
    <property type="entry name" value="SIP_fam"/>
</dbReference>
<sequence>MSAPRHRRAVDPHVLVADVVGTARISPNVVRVTFSGLEQLTPLGHDQWFRMFLAREGQEHLRLPTRTSSLWYAQYLATPRAKRPWVRAYTVRAARPEVGEIDVDMVVHLDADGNAGPAAAFALTARPGDQVGILDQGLGFDPDHGQDAVLVVADETGMPAALGICGSLPDDARGLVIVEVPTAADRQDVRAPAGVDVRWIVRDELAKTEPGGGPGAVPGVAALAALRAATLPVGTLHASILGESSLATGGRRYLVNEHGVPKAHVDFAGYWRHGHAAT</sequence>
<dbReference type="GO" id="GO:0016491">
    <property type="term" value="F:oxidoreductase activity"/>
    <property type="evidence" value="ECO:0007669"/>
    <property type="project" value="InterPro"/>
</dbReference>
<gene>
    <name evidence="2" type="ORF">CLV28_1367</name>
</gene>
<accession>A0A2M9CPS3</accession>
<dbReference type="PROSITE" id="PS51384">
    <property type="entry name" value="FAD_FR"/>
    <property type="match status" value="1"/>
</dbReference>
<name>A0A2M9CPS3_9CELL</name>
<dbReference type="Pfam" id="PF08021">
    <property type="entry name" value="FAD_binding_9"/>
    <property type="match status" value="1"/>
</dbReference>
<evidence type="ECO:0000313" key="2">
    <source>
        <dbReference type="EMBL" id="PJJ73883.1"/>
    </source>
</evidence>
<dbReference type="InterPro" id="IPR039261">
    <property type="entry name" value="FNR_nucleotide-bd"/>
</dbReference>
<keyword evidence="3" id="KW-1185">Reference proteome</keyword>
<dbReference type="CDD" id="cd06193">
    <property type="entry name" value="siderophore_interacting"/>
    <property type="match status" value="1"/>
</dbReference>
<dbReference type="PANTHER" id="PTHR30157">
    <property type="entry name" value="FERRIC REDUCTASE, NADPH-DEPENDENT"/>
    <property type="match status" value="1"/>
</dbReference>
<dbReference type="AlphaFoldDB" id="A0A2M9CPS3"/>
<dbReference type="Proteomes" id="UP000231693">
    <property type="component" value="Unassembled WGS sequence"/>
</dbReference>
<dbReference type="PANTHER" id="PTHR30157:SF0">
    <property type="entry name" value="NADPH-DEPENDENT FERRIC-CHELATE REDUCTASE"/>
    <property type="match status" value="1"/>
</dbReference>
<comment type="caution">
    <text evidence="2">The sequence shown here is derived from an EMBL/GenBank/DDBJ whole genome shotgun (WGS) entry which is preliminary data.</text>
</comment>
<dbReference type="InterPro" id="IPR017927">
    <property type="entry name" value="FAD-bd_FR_type"/>
</dbReference>
<dbReference type="Gene3D" id="2.40.30.10">
    <property type="entry name" value="Translation factors"/>
    <property type="match status" value="1"/>
</dbReference>
<dbReference type="InterPro" id="IPR013113">
    <property type="entry name" value="SIP_FAD-bd"/>
</dbReference>